<feature type="region of interest" description="Disordered" evidence="1">
    <location>
        <begin position="58"/>
        <end position="434"/>
    </location>
</feature>
<feature type="compositionally biased region" description="Low complexity" evidence="1">
    <location>
        <begin position="338"/>
        <end position="354"/>
    </location>
</feature>
<feature type="compositionally biased region" description="Polar residues" evidence="1">
    <location>
        <begin position="66"/>
        <end position="101"/>
    </location>
</feature>
<reference evidence="2" key="1">
    <citation type="submission" date="2021-03" db="EMBL/GenBank/DDBJ databases">
        <authorList>
            <person name="Tagirdzhanova G."/>
        </authorList>
    </citation>
    <scope>NUCLEOTIDE SEQUENCE</scope>
</reference>
<keyword evidence="3" id="KW-1185">Reference proteome</keyword>
<dbReference type="EMBL" id="CAJPDT010000042">
    <property type="protein sequence ID" value="CAF9926195.1"/>
    <property type="molecule type" value="Genomic_DNA"/>
</dbReference>
<name>A0A8H3ISS0_9LECA</name>
<sequence>MPSKSTFFHSHRNTSRSEISVGSQEERDIDTLHSTTSDHLHDEGLPYRSEEVGFYQLAASGPPRPQSQLPSGPTRSQSHRLPTLLNTTAQPSISLHSTPNSAVEDDNPDRYYQQSPRVPVHKAELKKRRFFGLGGSSKEVNKDKLEKVGRSTSVRRKDEHRNHSEQQHWSASNPLDDEEHPESGAALRTSYAQYTAAEKDPLRSPGFPPPLTHEEYLYGRSPQQATASDSAIRQPLERQSSSQSPRIARQQPSSYHPSPSSATSTSSHPFAHRAPHEALQHFYQDQTSRPSSAQSLEPPPVAQYPRASDPYRTKQEPNQISPGTYMQGSMGPPPTQQPPATRRSSEATQQSSSSGGQGREGGGYQHYSQSIQPGSTLPSNAPPQYSAQLAPQGQNYRGNPQPSPMTQQEGRSTPPPNRSRDDLSSLDVSQLLNRHDELQDKYRKVKKYYFDKDAQVQQLQNTLAHQRLSQSRTSLDDNEYSNRFQRLDGAINNLAFNIRREWRSIPPWLAPHVNRDAATQPTKEMTAVGRACISRWLVDELLERYFHPSLEPGFSAQLKIIEKNLRRFAAPTPSEEEKDSLLARISNWRLATLDGLQEVLSSSQAAENRASLTQSLVEKLTASLSMMLKEPSPPGLEGGVSMIVELAVGIAANLPLESRDVFVEYVTPGVMVQEAWMKVEAGLPALTNPGDGPTDADGGSIVSKQTEETGSIESRDTGTSNGNGNEEAAKESAMQQQAQQQQQQAAQGKKKGMFTGFMSGAAGKKGSISGASPGLQSQQSQGQVQQQPSPPKEDRVRFSTFMAVEVRGRSVLVKAPVYVRE</sequence>
<feature type="compositionally biased region" description="Gly residues" evidence="1">
    <location>
        <begin position="355"/>
        <end position="364"/>
    </location>
</feature>
<dbReference type="AlphaFoldDB" id="A0A8H3ISS0"/>
<feature type="compositionally biased region" description="Polar residues" evidence="1">
    <location>
        <begin position="221"/>
        <end position="245"/>
    </location>
</feature>
<dbReference type="OrthoDB" id="4155914at2759"/>
<feature type="region of interest" description="Disordered" evidence="1">
    <location>
        <begin position="686"/>
        <end position="797"/>
    </location>
</feature>
<evidence type="ECO:0000313" key="3">
    <source>
        <dbReference type="Proteomes" id="UP000664534"/>
    </source>
</evidence>
<accession>A0A8H3ISS0</accession>
<dbReference type="Proteomes" id="UP000664534">
    <property type="component" value="Unassembled WGS sequence"/>
</dbReference>
<feature type="compositionally biased region" description="Basic and acidic residues" evidence="1">
    <location>
        <begin position="139"/>
        <end position="166"/>
    </location>
</feature>
<evidence type="ECO:0000256" key="1">
    <source>
        <dbReference type="SAM" id="MobiDB-lite"/>
    </source>
</evidence>
<proteinExistence type="predicted"/>
<feature type="compositionally biased region" description="Polar residues" evidence="1">
    <location>
        <begin position="316"/>
        <end position="327"/>
    </location>
</feature>
<protein>
    <submittedName>
        <fullName evidence="2">Uncharacterized protein</fullName>
    </submittedName>
</protein>
<feature type="compositionally biased region" description="Polar residues" evidence="1">
    <location>
        <begin position="702"/>
        <end position="724"/>
    </location>
</feature>
<comment type="caution">
    <text evidence="2">The sequence shown here is derived from an EMBL/GenBank/DDBJ whole genome shotgun (WGS) entry which is preliminary data.</text>
</comment>
<organism evidence="2 3">
    <name type="scientific">Imshaugia aleurites</name>
    <dbReference type="NCBI Taxonomy" id="172621"/>
    <lineage>
        <taxon>Eukaryota</taxon>
        <taxon>Fungi</taxon>
        <taxon>Dikarya</taxon>
        <taxon>Ascomycota</taxon>
        <taxon>Pezizomycotina</taxon>
        <taxon>Lecanoromycetes</taxon>
        <taxon>OSLEUM clade</taxon>
        <taxon>Lecanoromycetidae</taxon>
        <taxon>Lecanorales</taxon>
        <taxon>Lecanorineae</taxon>
        <taxon>Parmeliaceae</taxon>
        <taxon>Imshaugia</taxon>
    </lineage>
</organism>
<feature type="compositionally biased region" description="Low complexity" evidence="1">
    <location>
        <begin position="252"/>
        <end position="269"/>
    </location>
</feature>
<feature type="compositionally biased region" description="Low complexity" evidence="1">
    <location>
        <begin position="735"/>
        <end position="747"/>
    </location>
</feature>
<evidence type="ECO:0000313" key="2">
    <source>
        <dbReference type="EMBL" id="CAF9926195.1"/>
    </source>
</evidence>
<gene>
    <name evidence="2" type="ORF">IMSHALPRED_006901</name>
</gene>
<feature type="compositionally biased region" description="Low complexity" evidence="1">
    <location>
        <begin position="759"/>
        <end position="787"/>
    </location>
</feature>
<feature type="compositionally biased region" description="Polar residues" evidence="1">
    <location>
        <begin position="283"/>
        <end position="295"/>
    </location>
</feature>
<feature type="compositionally biased region" description="Polar residues" evidence="1">
    <location>
        <begin position="366"/>
        <end position="411"/>
    </location>
</feature>
<feature type="region of interest" description="Disordered" evidence="1">
    <location>
        <begin position="1"/>
        <end position="28"/>
    </location>
</feature>